<dbReference type="CDD" id="cd02021">
    <property type="entry name" value="GntK"/>
    <property type="match status" value="1"/>
</dbReference>
<dbReference type="PROSITE" id="PS51257">
    <property type="entry name" value="PROKAR_LIPOPROTEIN"/>
    <property type="match status" value="1"/>
</dbReference>
<organism evidence="11 12">
    <name type="scientific">Rhizobium phaseoli</name>
    <dbReference type="NCBI Taxonomy" id="396"/>
    <lineage>
        <taxon>Bacteria</taxon>
        <taxon>Pseudomonadati</taxon>
        <taxon>Pseudomonadota</taxon>
        <taxon>Alphaproteobacteria</taxon>
        <taxon>Hyphomicrobiales</taxon>
        <taxon>Rhizobiaceae</taxon>
        <taxon>Rhizobium/Agrobacterium group</taxon>
        <taxon>Rhizobium</taxon>
    </lineage>
</organism>
<dbReference type="Proteomes" id="UP000471753">
    <property type="component" value="Unassembled WGS sequence"/>
</dbReference>
<dbReference type="EMBL" id="WUFT01000013">
    <property type="protein sequence ID" value="NEJ72935.1"/>
    <property type="molecule type" value="Genomic_DNA"/>
</dbReference>
<dbReference type="PANTHER" id="PTHR43442">
    <property type="entry name" value="GLUCONOKINASE-RELATED"/>
    <property type="match status" value="1"/>
</dbReference>
<evidence type="ECO:0000256" key="2">
    <source>
        <dbReference type="ARBA" id="ARBA00008420"/>
    </source>
</evidence>
<dbReference type="InterPro" id="IPR006001">
    <property type="entry name" value="Therm_gnt_kin"/>
</dbReference>
<evidence type="ECO:0000256" key="8">
    <source>
        <dbReference type="ARBA" id="ARBA00023064"/>
    </source>
</evidence>
<evidence type="ECO:0000256" key="4">
    <source>
        <dbReference type="ARBA" id="ARBA00022679"/>
    </source>
</evidence>
<dbReference type="GO" id="GO:0046316">
    <property type="term" value="F:gluconokinase activity"/>
    <property type="evidence" value="ECO:0007669"/>
    <property type="project" value="UniProtKB-EC"/>
</dbReference>
<dbReference type="AlphaFoldDB" id="A0A7K3UI06"/>
<keyword evidence="5 10" id="KW-0547">Nucleotide-binding</keyword>
<evidence type="ECO:0000256" key="9">
    <source>
        <dbReference type="ARBA" id="ARBA00048090"/>
    </source>
</evidence>
<comment type="similarity">
    <text evidence="2 10">Belongs to the gluconokinase GntK/GntV family.</text>
</comment>
<dbReference type="EC" id="2.7.1.12" evidence="3 10"/>
<evidence type="ECO:0000256" key="3">
    <source>
        <dbReference type="ARBA" id="ARBA00012054"/>
    </source>
</evidence>
<proteinExistence type="inferred from homology"/>
<dbReference type="RefSeq" id="WP_164012909.1">
    <property type="nucleotide sequence ID" value="NZ_WUFT01000013.1"/>
</dbReference>
<evidence type="ECO:0000256" key="5">
    <source>
        <dbReference type="ARBA" id="ARBA00022741"/>
    </source>
</evidence>
<gene>
    <name evidence="11" type="ORF">GR197_20740</name>
</gene>
<dbReference type="Gene3D" id="3.40.50.300">
    <property type="entry name" value="P-loop containing nucleotide triphosphate hydrolases"/>
    <property type="match status" value="1"/>
</dbReference>
<keyword evidence="7 10" id="KW-0067">ATP-binding</keyword>
<name>A0A7K3UI06_9HYPH</name>
<accession>A0A7K3UI06</accession>
<dbReference type="FunFam" id="3.40.50.300:FF:000522">
    <property type="entry name" value="Gluconokinase"/>
    <property type="match status" value="1"/>
</dbReference>
<protein>
    <recommendedName>
        <fullName evidence="3 10">Gluconokinase</fullName>
        <ecNumber evidence="3 10">2.7.1.12</ecNumber>
    </recommendedName>
</protein>
<dbReference type="GO" id="GO:0019521">
    <property type="term" value="P:D-gluconate metabolic process"/>
    <property type="evidence" value="ECO:0007669"/>
    <property type="project" value="UniProtKB-KW"/>
</dbReference>
<evidence type="ECO:0000256" key="1">
    <source>
        <dbReference type="ARBA" id="ARBA00004761"/>
    </source>
</evidence>
<keyword evidence="4 10" id="KW-0808">Transferase</keyword>
<comment type="pathway">
    <text evidence="1">Carbohydrate acid metabolism.</text>
</comment>
<reference evidence="11 12" key="1">
    <citation type="submission" date="2019-12" db="EMBL/GenBank/DDBJ databases">
        <title>Rhizobium genotypes associated with high levels of biological nitrogen fixation by grain legumes in a temperate-maritime cropping system.</title>
        <authorList>
            <person name="Maluk M."/>
            <person name="Francesc Ferrando Molina F."/>
            <person name="Lopez Del Egido L."/>
            <person name="Lafos M."/>
            <person name="Langarica-Fuentes A."/>
            <person name="Gebre Yohannes G."/>
            <person name="Young M.W."/>
            <person name="Martin P."/>
            <person name="Gantlett R."/>
            <person name="Kenicer G."/>
            <person name="Hawes C."/>
            <person name="Begg G.S."/>
            <person name="Quilliam R.S."/>
            <person name="Squire G.R."/>
            <person name="Poole P.S."/>
            <person name="Young P.W."/>
            <person name="Iannetta P.M."/>
            <person name="James E.K."/>
        </authorList>
    </citation>
    <scope>NUCLEOTIDE SEQUENCE [LARGE SCALE GENOMIC DNA]</scope>
    <source>
        <strain evidence="11 12">JHI366</strain>
    </source>
</reference>
<comment type="catalytic activity">
    <reaction evidence="9 10">
        <text>D-gluconate + ATP = 6-phospho-D-gluconate + ADP + H(+)</text>
        <dbReference type="Rhea" id="RHEA:19433"/>
        <dbReference type="ChEBI" id="CHEBI:15378"/>
        <dbReference type="ChEBI" id="CHEBI:18391"/>
        <dbReference type="ChEBI" id="CHEBI:30616"/>
        <dbReference type="ChEBI" id="CHEBI:58759"/>
        <dbReference type="ChEBI" id="CHEBI:456216"/>
        <dbReference type="EC" id="2.7.1.12"/>
    </reaction>
</comment>
<dbReference type="PANTHER" id="PTHR43442:SF3">
    <property type="entry name" value="GLUCONOKINASE-RELATED"/>
    <property type="match status" value="1"/>
</dbReference>
<dbReference type="InterPro" id="IPR027417">
    <property type="entry name" value="P-loop_NTPase"/>
</dbReference>
<evidence type="ECO:0000313" key="11">
    <source>
        <dbReference type="EMBL" id="NEJ72935.1"/>
    </source>
</evidence>
<dbReference type="GO" id="GO:0005524">
    <property type="term" value="F:ATP binding"/>
    <property type="evidence" value="ECO:0007669"/>
    <property type="project" value="UniProtKB-KW"/>
</dbReference>
<dbReference type="Pfam" id="PF13671">
    <property type="entry name" value="AAA_33"/>
    <property type="match status" value="1"/>
</dbReference>
<evidence type="ECO:0000256" key="6">
    <source>
        <dbReference type="ARBA" id="ARBA00022777"/>
    </source>
</evidence>
<dbReference type="NCBIfam" id="TIGR01313">
    <property type="entry name" value="therm_gnt_kin"/>
    <property type="match status" value="1"/>
</dbReference>
<keyword evidence="6 10" id="KW-0418">Kinase</keyword>
<evidence type="ECO:0000256" key="7">
    <source>
        <dbReference type="ARBA" id="ARBA00022840"/>
    </source>
</evidence>
<dbReference type="SUPFAM" id="SSF52540">
    <property type="entry name" value="P-loop containing nucleoside triphosphate hydrolases"/>
    <property type="match status" value="1"/>
</dbReference>
<dbReference type="GO" id="GO:0005737">
    <property type="term" value="C:cytoplasm"/>
    <property type="evidence" value="ECO:0007669"/>
    <property type="project" value="TreeGrafter"/>
</dbReference>
<comment type="caution">
    <text evidence="11">The sequence shown here is derived from an EMBL/GenBank/DDBJ whole genome shotgun (WGS) entry which is preliminary data.</text>
</comment>
<sequence length="187" mass="19831">MDLERVVPPLAVVVMGVSGCGKSSVGAGIAARNGMRFVEGDQLHPARNVEKMAEGIPLTDADRLPWLDRIGEEINTAQNASQGLVISCSALKKTYRDRLRQAAGGRLAFVFLEGTRDMLLSRMQARQGHFMPASLLDSQLQTLEPPTGEAGVVTVAIENALEDIVALACKGLSGVVVKGGDNHAGRL</sequence>
<evidence type="ECO:0000313" key="12">
    <source>
        <dbReference type="Proteomes" id="UP000471753"/>
    </source>
</evidence>
<keyword evidence="8" id="KW-0311">Gluconate utilization</keyword>
<evidence type="ECO:0000256" key="10">
    <source>
        <dbReference type="RuleBase" id="RU363066"/>
    </source>
</evidence>